<gene>
    <name evidence="1" type="ORF">IAD49_04590</name>
</gene>
<evidence type="ECO:0000313" key="1">
    <source>
        <dbReference type="EMBL" id="HIU22839.1"/>
    </source>
</evidence>
<organism evidence="1 2">
    <name type="scientific">Candidatus Fimihabitans intestinipullorum</name>
    <dbReference type="NCBI Taxonomy" id="2840820"/>
    <lineage>
        <taxon>Bacteria</taxon>
        <taxon>Bacillati</taxon>
        <taxon>Mycoplasmatota</taxon>
        <taxon>Mycoplasmatota incertae sedis</taxon>
        <taxon>Candidatus Fimihabitans</taxon>
    </lineage>
</organism>
<comment type="caution">
    <text evidence="1">The sequence shown here is derived from an EMBL/GenBank/DDBJ whole genome shotgun (WGS) entry which is preliminary data.</text>
</comment>
<accession>A0A9D1L2R8</accession>
<dbReference type="EMBL" id="DVML01000025">
    <property type="protein sequence ID" value="HIU22839.1"/>
    <property type="molecule type" value="Genomic_DNA"/>
</dbReference>
<protein>
    <recommendedName>
        <fullName evidence="3">SPOR domain-containing protein</fullName>
    </recommendedName>
</protein>
<evidence type="ECO:0008006" key="3">
    <source>
        <dbReference type="Google" id="ProtNLM"/>
    </source>
</evidence>
<evidence type="ECO:0000313" key="2">
    <source>
        <dbReference type="Proteomes" id="UP000824087"/>
    </source>
</evidence>
<reference evidence="1" key="2">
    <citation type="journal article" date="2021" name="PeerJ">
        <title>Extensive microbial diversity within the chicken gut microbiome revealed by metagenomics and culture.</title>
        <authorList>
            <person name="Gilroy R."/>
            <person name="Ravi A."/>
            <person name="Getino M."/>
            <person name="Pursley I."/>
            <person name="Horton D.L."/>
            <person name="Alikhan N.F."/>
            <person name="Baker D."/>
            <person name="Gharbi K."/>
            <person name="Hall N."/>
            <person name="Watson M."/>
            <person name="Adriaenssens E.M."/>
            <person name="Foster-Nyarko E."/>
            <person name="Jarju S."/>
            <person name="Secka A."/>
            <person name="Antonio M."/>
            <person name="Oren A."/>
            <person name="Chaudhuri R.R."/>
            <person name="La Ragione R."/>
            <person name="Hildebrand F."/>
            <person name="Pallen M.J."/>
        </authorList>
    </citation>
    <scope>NUCLEOTIDE SEQUENCE</scope>
    <source>
        <strain evidence="1">CHK197-8231</strain>
    </source>
</reference>
<name>A0A9D1L2R8_9BACT</name>
<dbReference type="AlphaFoldDB" id="A0A9D1L2R8"/>
<reference evidence="1" key="1">
    <citation type="submission" date="2020-10" db="EMBL/GenBank/DDBJ databases">
        <authorList>
            <person name="Gilroy R."/>
        </authorList>
    </citation>
    <scope>NUCLEOTIDE SEQUENCE</scope>
    <source>
        <strain evidence="1">CHK197-8231</strain>
    </source>
</reference>
<proteinExistence type="predicted"/>
<dbReference type="Proteomes" id="UP000824087">
    <property type="component" value="Unassembled WGS sequence"/>
</dbReference>
<sequence length="153" mass="17579">MKKYITPILCSICLGFFMGFFLCNQYEGKVDLKTVFSESEPLYFLQSGVYSSLESMQENVANLSNYIYTEEEGKYYVYIGITSSEANVDKLKGIYQQMGYSIYSKQLDVSNANFITFVKECDQMLTATTEQNAILKIEQEVLASYEKMVIQKH</sequence>